<name>A0A495VTX8_9PSEU</name>
<organism evidence="1 2">
    <name type="scientific">Saccharothrix australiensis</name>
    <dbReference type="NCBI Taxonomy" id="2072"/>
    <lineage>
        <taxon>Bacteria</taxon>
        <taxon>Bacillati</taxon>
        <taxon>Actinomycetota</taxon>
        <taxon>Actinomycetes</taxon>
        <taxon>Pseudonocardiales</taxon>
        <taxon>Pseudonocardiaceae</taxon>
        <taxon>Saccharothrix</taxon>
    </lineage>
</organism>
<dbReference type="OrthoDB" id="3822696at2"/>
<reference evidence="1 2" key="1">
    <citation type="submission" date="2018-10" db="EMBL/GenBank/DDBJ databases">
        <title>Sequencing the genomes of 1000 actinobacteria strains.</title>
        <authorList>
            <person name="Klenk H.-P."/>
        </authorList>
    </citation>
    <scope>NUCLEOTIDE SEQUENCE [LARGE SCALE GENOMIC DNA]</scope>
    <source>
        <strain evidence="1 2">DSM 43800</strain>
    </source>
</reference>
<gene>
    <name evidence="1" type="ORF">C8E97_1364</name>
</gene>
<keyword evidence="2" id="KW-1185">Reference proteome</keyword>
<dbReference type="RefSeq" id="WP_121002667.1">
    <property type="nucleotide sequence ID" value="NZ_RBXO01000001.1"/>
</dbReference>
<protein>
    <submittedName>
        <fullName evidence="1">Uncharacterized protein</fullName>
    </submittedName>
</protein>
<accession>A0A495VTX8</accession>
<comment type="caution">
    <text evidence="1">The sequence shown here is derived from an EMBL/GenBank/DDBJ whole genome shotgun (WGS) entry which is preliminary data.</text>
</comment>
<dbReference type="EMBL" id="RBXO01000001">
    <property type="protein sequence ID" value="RKT52826.1"/>
    <property type="molecule type" value="Genomic_DNA"/>
</dbReference>
<evidence type="ECO:0000313" key="1">
    <source>
        <dbReference type="EMBL" id="RKT52826.1"/>
    </source>
</evidence>
<sequence length="202" mass="22617">MPEKLTNEERAALIVLMLEDRDVPNVELGNDLTIRLSKPGRERLNKLGLLRSWKEKARIVHRITEEGISWCERDLAALGSPPNSAPLLRAYHAVLMHFVQLHQRLGDLAEVLRSGRDLESVIRAAYLALSVKPQDWVRLAKLRPKLNGAERDEVDAVLLEMVRTGTVHVAPDSNRKVLTEADHAAALRIGGEDNHLVAIEES</sequence>
<proteinExistence type="predicted"/>
<evidence type="ECO:0000313" key="2">
    <source>
        <dbReference type="Proteomes" id="UP000282084"/>
    </source>
</evidence>
<dbReference type="Proteomes" id="UP000282084">
    <property type="component" value="Unassembled WGS sequence"/>
</dbReference>
<dbReference type="AlphaFoldDB" id="A0A495VTX8"/>